<evidence type="ECO:0000313" key="7">
    <source>
        <dbReference type="Proteomes" id="UP000481153"/>
    </source>
</evidence>
<name>A0A6G0XC81_9STRA</name>
<dbReference type="InterPro" id="IPR000719">
    <property type="entry name" value="Prot_kinase_dom"/>
</dbReference>
<evidence type="ECO:0000313" key="6">
    <source>
        <dbReference type="EMBL" id="KAF0737687.1"/>
    </source>
</evidence>
<dbReference type="SUPFAM" id="SSF56112">
    <property type="entry name" value="Protein kinase-like (PK-like)"/>
    <property type="match status" value="1"/>
</dbReference>
<dbReference type="GO" id="GO:0004674">
    <property type="term" value="F:protein serine/threonine kinase activity"/>
    <property type="evidence" value="ECO:0007669"/>
    <property type="project" value="TreeGrafter"/>
</dbReference>
<dbReference type="Pfam" id="PF13855">
    <property type="entry name" value="LRR_8"/>
    <property type="match status" value="1"/>
</dbReference>
<keyword evidence="4" id="KW-0812">Transmembrane</keyword>
<dbReference type="PROSITE" id="PS50011">
    <property type="entry name" value="PROTEIN_KINASE_DOM"/>
    <property type="match status" value="1"/>
</dbReference>
<dbReference type="PANTHER" id="PTHR44329:SF214">
    <property type="entry name" value="PROTEIN KINASE DOMAIN-CONTAINING PROTEIN"/>
    <property type="match status" value="1"/>
</dbReference>
<dbReference type="InterPro" id="IPR032675">
    <property type="entry name" value="LRR_dom_sf"/>
</dbReference>
<gene>
    <name evidence="6" type="ORF">Ae201684_006352</name>
</gene>
<feature type="domain" description="Protein kinase" evidence="5">
    <location>
        <begin position="443"/>
        <end position="712"/>
    </location>
</feature>
<dbReference type="SMART" id="SM00220">
    <property type="entry name" value="S_TKc"/>
    <property type="match status" value="1"/>
</dbReference>
<dbReference type="Gene3D" id="1.10.510.10">
    <property type="entry name" value="Transferase(Phosphotransferase) domain 1"/>
    <property type="match status" value="1"/>
</dbReference>
<dbReference type="PANTHER" id="PTHR44329">
    <property type="entry name" value="SERINE/THREONINE-PROTEIN KINASE TNNI3K-RELATED"/>
    <property type="match status" value="1"/>
</dbReference>
<dbReference type="InterPro" id="IPR011009">
    <property type="entry name" value="Kinase-like_dom_sf"/>
</dbReference>
<sequence>MSTSCVLPALTTCQACPSANGACVKFNTAVECSDPSCLPNSDSCGKLYYCQASAVSETDFTYKVTSDGPAPGQSILASISGYAIPASVTGTVTIQGTSASVKQVSVDSTFLSVVKPTTFTVNGVNLQGLTTLPSSVTSATYKNTQATDFSNIAVGSGVMSLSVINQQLQPKLPEVGSDNFNKLQNLQRLDLSSSNYVSIDASFPPKLNALILTGNKLSVIPSKIFELTGLTILSLGENPLGSTPISTASFNFLKNITSLTMPSTPPSTCNGGSTLQTFKGWSICVLNDATPAPTPASSTSTGLIVGLSVGGAVILVAIALFFYCRHKRSHNNYMHYRGRASSNRSGMRPGPSNSRGSLARANNSNDGRSHANSSAVVRKSDPSRGSEIPRSTGTGGASYGIFSNSHVQSQLGGLDTGNKTNQSTISIGDALNPAIPVLHDEDMVYTRVLGRGAKGVVWLAAYAGENCAVKKLVEGSSTDRDAALGNLIVECNLLFRIQHARIISLIGIVPTVTRDGSEEIAMVMEYMDHGDLFDRLQKTKGQNVASFGWPGDKGTYALHVAEGLASLHQRSPPIIHRDIKARNVLIDSRKGAKICDFGESRTRSFEETMTSNVGTARWIAPEVLINEDYSEKADIYSYGVLLSELDTHSIPYSDANMEERQIMQLVAVNRLRPTFSRECPERIQHLARACMQADPMLRPDATRLVRTLMEILGSFVSL</sequence>
<dbReference type="AlphaFoldDB" id="A0A6G0XC81"/>
<keyword evidence="2" id="KW-0677">Repeat</keyword>
<dbReference type="Pfam" id="PF00069">
    <property type="entry name" value="Pkinase"/>
    <property type="match status" value="1"/>
</dbReference>
<evidence type="ECO:0000256" key="4">
    <source>
        <dbReference type="SAM" id="Phobius"/>
    </source>
</evidence>
<proteinExistence type="predicted"/>
<keyword evidence="1" id="KW-0433">Leucine-rich repeat</keyword>
<evidence type="ECO:0000259" key="5">
    <source>
        <dbReference type="PROSITE" id="PS50011"/>
    </source>
</evidence>
<dbReference type="InterPro" id="IPR008271">
    <property type="entry name" value="Ser/Thr_kinase_AS"/>
</dbReference>
<dbReference type="SUPFAM" id="SSF52058">
    <property type="entry name" value="L domain-like"/>
    <property type="match status" value="1"/>
</dbReference>
<keyword evidence="4" id="KW-0472">Membrane</keyword>
<dbReference type="InterPro" id="IPR051681">
    <property type="entry name" value="Ser/Thr_Kinases-Pseudokinases"/>
</dbReference>
<dbReference type="Gene3D" id="3.80.10.10">
    <property type="entry name" value="Ribonuclease Inhibitor"/>
    <property type="match status" value="1"/>
</dbReference>
<keyword evidence="7" id="KW-1185">Reference proteome</keyword>
<feature type="region of interest" description="Disordered" evidence="3">
    <location>
        <begin position="337"/>
        <end position="395"/>
    </location>
</feature>
<evidence type="ECO:0000256" key="1">
    <source>
        <dbReference type="ARBA" id="ARBA00022614"/>
    </source>
</evidence>
<dbReference type="VEuPathDB" id="FungiDB:AeMF1_002550"/>
<comment type="caution">
    <text evidence="6">The sequence shown here is derived from an EMBL/GenBank/DDBJ whole genome shotgun (WGS) entry which is preliminary data.</text>
</comment>
<evidence type="ECO:0000256" key="3">
    <source>
        <dbReference type="SAM" id="MobiDB-lite"/>
    </source>
</evidence>
<dbReference type="EMBL" id="VJMJ01000083">
    <property type="protein sequence ID" value="KAF0737687.1"/>
    <property type="molecule type" value="Genomic_DNA"/>
</dbReference>
<accession>A0A6G0XC81</accession>
<reference evidence="6 7" key="1">
    <citation type="submission" date="2019-07" db="EMBL/GenBank/DDBJ databases">
        <title>Genomics analysis of Aphanomyces spp. identifies a new class of oomycete effector associated with host adaptation.</title>
        <authorList>
            <person name="Gaulin E."/>
        </authorList>
    </citation>
    <scope>NUCLEOTIDE SEQUENCE [LARGE SCALE GENOMIC DNA]</scope>
    <source>
        <strain evidence="6 7">ATCC 201684</strain>
    </source>
</reference>
<dbReference type="InterPro" id="IPR001611">
    <property type="entry name" value="Leu-rich_rpt"/>
</dbReference>
<feature type="transmembrane region" description="Helical" evidence="4">
    <location>
        <begin position="303"/>
        <end position="324"/>
    </location>
</feature>
<dbReference type="GO" id="GO:0005524">
    <property type="term" value="F:ATP binding"/>
    <property type="evidence" value="ECO:0007669"/>
    <property type="project" value="InterPro"/>
</dbReference>
<organism evidence="6 7">
    <name type="scientific">Aphanomyces euteiches</name>
    <dbReference type="NCBI Taxonomy" id="100861"/>
    <lineage>
        <taxon>Eukaryota</taxon>
        <taxon>Sar</taxon>
        <taxon>Stramenopiles</taxon>
        <taxon>Oomycota</taxon>
        <taxon>Saprolegniomycetes</taxon>
        <taxon>Saprolegniales</taxon>
        <taxon>Verrucalvaceae</taxon>
        <taxon>Aphanomyces</taxon>
    </lineage>
</organism>
<dbReference type="InterPro" id="IPR001245">
    <property type="entry name" value="Ser-Thr/Tyr_kinase_cat_dom"/>
</dbReference>
<dbReference type="Proteomes" id="UP000481153">
    <property type="component" value="Unassembled WGS sequence"/>
</dbReference>
<evidence type="ECO:0000256" key="2">
    <source>
        <dbReference type="ARBA" id="ARBA00022737"/>
    </source>
</evidence>
<protein>
    <recommendedName>
        <fullName evidence="5">Protein kinase domain-containing protein</fullName>
    </recommendedName>
</protein>
<keyword evidence="4" id="KW-1133">Transmembrane helix</keyword>
<dbReference type="PRINTS" id="PR00109">
    <property type="entry name" value="TYRKINASE"/>
</dbReference>
<feature type="compositionally biased region" description="Polar residues" evidence="3">
    <location>
        <begin position="340"/>
        <end position="375"/>
    </location>
</feature>
<dbReference type="PROSITE" id="PS00108">
    <property type="entry name" value="PROTEIN_KINASE_ST"/>
    <property type="match status" value="1"/>
</dbReference>